<keyword evidence="7 10" id="KW-0521">NADP</keyword>
<keyword evidence="3" id="KW-0329">Glyoxylate bypass</keyword>
<keyword evidence="8 10" id="KW-0560">Oxidoreductase</keyword>
<evidence type="ECO:0000256" key="6">
    <source>
        <dbReference type="ARBA" id="ARBA00022842"/>
    </source>
</evidence>
<evidence type="ECO:0000256" key="4">
    <source>
        <dbReference type="ARBA" id="ARBA00022532"/>
    </source>
</evidence>
<evidence type="ECO:0000256" key="3">
    <source>
        <dbReference type="ARBA" id="ARBA00022435"/>
    </source>
</evidence>
<dbReference type="PANTHER" id="PTHR11822">
    <property type="entry name" value="NADP-SPECIFIC ISOCITRATE DEHYDROGENASE"/>
    <property type="match status" value="1"/>
</dbReference>
<evidence type="ECO:0000256" key="1">
    <source>
        <dbReference type="ARBA" id="ARBA00001936"/>
    </source>
</evidence>
<accession>A0ABN7AXT9</accession>
<evidence type="ECO:0000256" key="9">
    <source>
        <dbReference type="ARBA" id="ARBA00023211"/>
    </source>
</evidence>
<dbReference type="SUPFAM" id="SSF53659">
    <property type="entry name" value="Isocitrate/Isopropylmalate dehydrogenase-like"/>
    <property type="match status" value="1"/>
</dbReference>
<dbReference type="InterPro" id="IPR004790">
    <property type="entry name" value="Isocitrate_DH_NADP"/>
</dbReference>
<evidence type="ECO:0000256" key="10">
    <source>
        <dbReference type="PIRNR" id="PIRNR000108"/>
    </source>
</evidence>
<dbReference type="Pfam" id="PF00180">
    <property type="entry name" value="Iso_dh"/>
    <property type="match status" value="1"/>
</dbReference>
<organism evidence="12 13">
    <name type="scientific">Nesidiocoris tenuis</name>
    <dbReference type="NCBI Taxonomy" id="355587"/>
    <lineage>
        <taxon>Eukaryota</taxon>
        <taxon>Metazoa</taxon>
        <taxon>Ecdysozoa</taxon>
        <taxon>Arthropoda</taxon>
        <taxon>Hexapoda</taxon>
        <taxon>Insecta</taxon>
        <taxon>Pterygota</taxon>
        <taxon>Neoptera</taxon>
        <taxon>Paraneoptera</taxon>
        <taxon>Hemiptera</taxon>
        <taxon>Heteroptera</taxon>
        <taxon>Panheteroptera</taxon>
        <taxon>Cimicomorpha</taxon>
        <taxon>Miridae</taxon>
        <taxon>Dicyphina</taxon>
        <taxon>Nesidiocoris</taxon>
    </lineage>
</organism>
<keyword evidence="13" id="KW-1185">Reference proteome</keyword>
<dbReference type="InterPro" id="IPR024084">
    <property type="entry name" value="IsoPropMal-DH-like_dom"/>
</dbReference>
<sequence length="445" mass="50081">MSASKLYSSLAKPLLQAPAKRQGVVGTFLVSNKNYGTDKRIEAKNPVVEMDGDEMTRIIWTFIKDKLIFPYVKLDCKYYDLGLPHRDATDDQVTIDAAEAIKKYNVGIKCATITPDEARVEEFKLKKMWLSPNGTIRNILGGTVFREPILIKNIPRLVPGWTQAIVVGRHAFGDQYKATDYVVKEPGKMELVFTGKSGKEERMTVFNFQSPGVALAMYNVDESIASFAHSSFQVALQKKWPLYMSTKNTILKKYDGRFKDIFEEIYQKTYKADFEKNKIWYEHRLIDDMVAQCIKSSGGFVWACKNYDGDVQSDIVAQGYGSLGLMTSVLMCPDGKTVEAEAAHGTVTRHYRQHQKGKPTSTNPIASIYAWTRGLAHRAKLDNTPELAKFADDLEAACVETVENGQMTKDLAITIYGMANVKESQYLNTEDYLQAIADKLKAKMN</sequence>
<dbReference type="EC" id="1.1.1.42" evidence="10"/>
<evidence type="ECO:0000256" key="8">
    <source>
        <dbReference type="ARBA" id="ARBA00023002"/>
    </source>
</evidence>
<dbReference type="NCBIfam" id="NF006156">
    <property type="entry name" value="PRK08299.1"/>
    <property type="match status" value="1"/>
</dbReference>
<keyword evidence="9 10" id="KW-0464">Manganese</keyword>
<name>A0ABN7AXT9_9HEMI</name>
<evidence type="ECO:0000256" key="7">
    <source>
        <dbReference type="ARBA" id="ARBA00022857"/>
    </source>
</evidence>
<dbReference type="EMBL" id="AP028914">
    <property type="protein sequence ID" value="BES95302.1"/>
    <property type="molecule type" value="Genomic_DNA"/>
</dbReference>
<protein>
    <recommendedName>
        <fullName evidence="10">Isocitrate dehydrogenase [NADP]</fullName>
        <ecNumber evidence="10">1.1.1.42</ecNumber>
    </recommendedName>
</protein>
<dbReference type="PANTHER" id="PTHR11822:SF21">
    <property type="entry name" value="ISOCITRATE DEHYDROGENASE [NADP], MITOCHONDRIAL"/>
    <property type="match status" value="1"/>
</dbReference>
<evidence type="ECO:0000313" key="13">
    <source>
        <dbReference type="Proteomes" id="UP001307889"/>
    </source>
</evidence>
<comment type="cofactor">
    <cofactor evidence="1">
        <name>Mn(2+)</name>
        <dbReference type="ChEBI" id="CHEBI:29035"/>
    </cofactor>
</comment>
<feature type="domain" description="Isopropylmalate dehydrogenase-like" evidence="11">
    <location>
        <begin position="46"/>
        <end position="436"/>
    </location>
</feature>
<comment type="similarity">
    <text evidence="2 10">Belongs to the isocitrate and isopropylmalate dehydrogenases family.</text>
</comment>
<evidence type="ECO:0000313" key="12">
    <source>
        <dbReference type="EMBL" id="BES95302.1"/>
    </source>
</evidence>
<dbReference type="PIRSF" id="PIRSF000108">
    <property type="entry name" value="IDH_NADP"/>
    <property type="match status" value="1"/>
</dbReference>
<keyword evidence="4 10" id="KW-0816">Tricarboxylic acid cycle</keyword>
<dbReference type="Gene3D" id="3.40.718.10">
    <property type="entry name" value="Isopropylmalate Dehydrogenase"/>
    <property type="match status" value="1"/>
</dbReference>
<reference evidence="12 13" key="1">
    <citation type="submission" date="2023-09" db="EMBL/GenBank/DDBJ databases">
        <title>Nesidiocoris tenuis whole genome shotgun sequence.</title>
        <authorList>
            <person name="Shibata T."/>
            <person name="Shimoda M."/>
            <person name="Kobayashi T."/>
            <person name="Uehara T."/>
        </authorList>
    </citation>
    <scope>NUCLEOTIDE SEQUENCE [LARGE SCALE GENOMIC DNA]</scope>
    <source>
        <strain evidence="12 13">Japan</strain>
    </source>
</reference>
<dbReference type="NCBIfam" id="TIGR00127">
    <property type="entry name" value="nadp_idh_euk"/>
    <property type="match status" value="1"/>
</dbReference>
<comment type="cofactor">
    <cofactor evidence="10">
        <name>Mg(2+)</name>
        <dbReference type="ChEBI" id="CHEBI:18420"/>
    </cofactor>
    <cofactor evidence="10">
        <name>Mn(2+)</name>
        <dbReference type="ChEBI" id="CHEBI:29035"/>
    </cofactor>
    <text evidence="10">Binds 1 Mg(2+) or Mn(2+) ion per subunit.</text>
</comment>
<dbReference type="Proteomes" id="UP001307889">
    <property type="component" value="Chromosome 6"/>
</dbReference>
<dbReference type="InterPro" id="IPR019818">
    <property type="entry name" value="IsoCit/isopropylmalate_DH_CS"/>
</dbReference>
<dbReference type="PROSITE" id="PS00470">
    <property type="entry name" value="IDH_IMDH"/>
    <property type="match status" value="1"/>
</dbReference>
<gene>
    <name evidence="12" type="ORF">NTJ_08111</name>
</gene>
<keyword evidence="5 10" id="KW-0479">Metal-binding</keyword>
<dbReference type="SMART" id="SM01329">
    <property type="entry name" value="Iso_dh"/>
    <property type="match status" value="1"/>
</dbReference>
<proteinExistence type="inferred from homology"/>
<keyword evidence="6 10" id="KW-0460">Magnesium</keyword>
<comment type="catalytic activity">
    <reaction evidence="10">
        <text>D-threo-isocitrate + NADP(+) = 2-oxoglutarate + CO2 + NADPH</text>
        <dbReference type="Rhea" id="RHEA:19629"/>
        <dbReference type="ChEBI" id="CHEBI:15562"/>
        <dbReference type="ChEBI" id="CHEBI:16526"/>
        <dbReference type="ChEBI" id="CHEBI:16810"/>
        <dbReference type="ChEBI" id="CHEBI:57783"/>
        <dbReference type="ChEBI" id="CHEBI:58349"/>
        <dbReference type="EC" id="1.1.1.42"/>
    </reaction>
</comment>
<evidence type="ECO:0000259" key="11">
    <source>
        <dbReference type="SMART" id="SM01329"/>
    </source>
</evidence>
<evidence type="ECO:0000256" key="2">
    <source>
        <dbReference type="ARBA" id="ARBA00007769"/>
    </source>
</evidence>
<evidence type="ECO:0000256" key="5">
    <source>
        <dbReference type="ARBA" id="ARBA00022723"/>
    </source>
</evidence>